<organism evidence="1 2">
    <name type="scientific">Odynerus spinipes</name>
    <dbReference type="NCBI Taxonomy" id="1348599"/>
    <lineage>
        <taxon>Eukaryota</taxon>
        <taxon>Metazoa</taxon>
        <taxon>Ecdysozoa</taxon>
        <taxon>Arthropoda</taxon>
        <taxon>Hexapoda</taxon>
        <taxon>Insecta</taxon>
        <taxon>Pterygota</taxon>
        <taxon>Neoptera</taxon>
        <taxon>Endopterygota</taxon>
        <taxon>Hymenoptera</taxon>
        <taxon>Apocrita</taxon>
        <taxon>Aculeata</taxon>
        <taxon>Vespoidea</taxon>
        <taxon>Vespidae</taxon>
        <taxon>Eumeninae</taxon>
        <taxon>Odynerus</taxon>
    </lineage>
</organism>
<dbReference type="EMBL" id="JAIFRP010000030">
    <property type="protein sequence ID" value="KAK2583382.1"/>
    <property type="molecule type" value="Genomic_DNA"/>
</dbReference>
<evidence type="ECO:0000313" key="2">
    <source>
        <dbReference type="Proteomes" id="UP001258017"/>
    </source>
</evidence>
<sequence length="74" mass="8389">MLFSVVFARNIEHSDDQHRRDTMAVQHDEGTASSVVISAKKNEENLHPLKMNLKKRAAINHESHTPEPKPRCCG</sequence>
<dbReference type="AlphaFoldDB" id="A0AAD9VRG8"/>
<gene>
    <name evidence="1" type="ORF">KPH14_009371</name>
</gene>
<comment type="caution">
    <text evidence="1">The sequence shown here is derived from an EMBL/GenBank/DDBJ whole genome shotgun (WGS) entry which is preliminary data.</text>
</comment>
<reference evidence="1" key="2">
    <citation type="journal article" date="2023" name="Commun. Biol.">
        <title>Intrasexual cuticular hydrocarbon dimorphism in a wasp sheds light on hydrocarbon biosynthesis genes in Hymenoptera.</title>
        <authorList>
            <person name="Moris V.C."/>
            <person name="Podsiadlowski L."/>
            <person name="Martin S."/>
            <person name="Oeyen J.P."/>
            <person name="Donath A."/>
            <person name="Petersen M."/>
            <person name="Wilbrandt J."/>
            <person name="Misof B."/>
            <person name="Liedtke D."/>
            <person name="Thamm M."/>
            <person name="Scheiner R."/>
            <person name="Schmitt T."/>
            <person name="Niehuis O."/>
        </authorList>
    </citation>
    <scope>NUCLEOTIDE SEQUENCE</scope>
    <source>
        <strain evidence="1">GBR_01_08_01A</strain>
    </source>
</reference>
<protein>
    <submittedName>
        <fullName evidence="1">Uncharacterized protein</fullName>
    </submittedName>
</protein>
<name>A0AAD9VRG8_9HYME</name>
<proteinExistence type="predicted"/>
<keyword evidence="2" id="KW-1185">Reference proteome</keyword>
<accession>A0AAD9VRG8</accession>
<reference evidence="1" key="1">
    <citation type="submission" date="2021-08" db="EMBL/GenBank/DDBJ databases">
        <authorList>
            <person name="Misof B."/>
            <person name="Oliver O."/>
            <person name="Podsiadlowski L."/>
            <person name="Donath A."/>
            <person name="Peters R."/>
            <person name="Mayer C."/>
            <person name="Rust J."/>
            <person name="Gunkel S."/>
            <person name="Lesny P."/>
            <person name="Martin S."/>
            <person name="Oeyen J.P."/>
            <person name="Petersen M."/>
            <person name="Panagiotis P."/>
            <person name="Wilbrandt J."/>
            <person name="Tanja T."/>
        </authorList>
    </citation>
    <scope>NUCLEOTIDE SEQUENCE</scope>
    <source>
        <strain evidence="1">GBR_01_08_01A</strain>
        <tissue evidence="1">Thorax + abdomen</tissue>
    </source>
</reference>
<evidence type="ECO:0000313" key="1">
    <source>
        <dbReference type="EMBL" id="KAK2583382.1"/>
    </source>
</evidence>
<dbReference type="Proteomes" id="UP001258017">
    <property type="component" value="Unassembled WGS sequence"/>
</dbReference>